<feature type="domain" description="Protealysin N-terminal propeptide" evidence="11">
    <location>
        <begin position="14"/>
        <end position="52"/>
    </location>
</feature>
<dbReference type="Gene3D" id="1.10.390.10">
    <property type="entry name" value="Neutral Protease Domain 2"/>
    <property type="match status" value="1"/>
</dbReference>
<comment type="cofactor">
    <cofactor evidence="8">
        <name>Zn(2+)</name>
        <dbReference type="ChEBI" id="CHEBI:29105"/>
    </cofactor>
</comment>
<protein>
    <recommendedName>
        <fullName evidence="8">Neutral metalloproteinase</fullName>
        <ecNumber evidence="8">3.4.24.-</ecNumber>
    </recommendedName>
</protein>
<accession>A0A2N5E2N1</accession>
<dbReference type="InterPro" id="IPR023612">
    <property type="entry name" value="Peptidase_M4"/>
</dbReference>
<gene>
    <name evidence="12" type="ORF">CYR32_11810</name>
</gene>
<evidence type="ECO:0000259" key="10">
    <source>
        <dbReference type="Pfam" id="PF02868"/>
    </source>
</evidence>
<evidence type="ECO:0000256" key="4">
    <source>
        <dbReference type="ARBA" id="ARBA00022801"/>
    </source>
</evidence>
<dbReference type="GO" id="GO:0005576">
    <property type="term" value="C:extracellular region"/>
    <property type="evidence" value="ECO:0007669"/>
    <property type="project" value="UniProtKB-SubCell"/>
</dbReference>
<dbReference type="GO" id="GO:0006508">
    <property type="term" value="P:proteolysis"/>
    <property type="evidence" value="ECO:0007669"/>
    <property type="project" value="UniProtKB-KW"/>
</dbReference>
<comment type="similarity">
    <text evidence="1 8">Belongs to the peptidase M4 family.</text>
</comment>
<dbReference type="PRINTS" id="PR00730">
    <property type="entry name" value="THERMOLYSIN"/>
</dbReference>
<evidence type="ECO:0000256" key="7">
    <source>
        <dbReference type="PIRSR" id="PIRSR623612-1"/>
    </source>
</evidence>
<keyword evidence="8" id="KW-0964">Secreted</keyword>
<feature type="active site" description="Proton donor" evidence="7">
    <location>
        <position position="271"/>
    </location>
</feature>
<dbReference type="EC" id="3.4.24.-" evidence="8"/>
<keyword evidence="4 8" id="KW-0378">Hydrolase</keyword>
<evidence type="ECO:0000256" key="6">
    <source>
        <dbReference type="ARBA" id="ARBA00023049"/>
    </source>
</evidence>
<dbReference type="Gene3D" id="3.10.170.10">
    <property type="match status" value="1"/>
</dbReference>
<evidence type="ECO:0000313" key="13">
    <source>
        <dbReference type="Proteomes" id="UP000234503"/>
    </source>
</evidence>
<evidence type="ECO:0000256" key="5">
    <source>
        <dbReference type="ARBA" id="ARBA00022833"/>
    </source>
</evidence>
<dbReference type="InterPro" id="IPR032475">
    <property type="entry name" value="Protealysin_N_PP"/>
</dbReference>
<dbReference type="InterPro" id="IPR013856">
    <property type="entry name" value="Peptidase_M4_domain"/>
</dbReference>
<keyword evidence="13" id="KW-1185">Reference proteome</keyword>
<comment type="function">
    <text evidence="8">Extracellular zinc metalloprotease.</text>
</comment>
<dbReference type="PANTHER" id="PTHR43579">
    <property type="match status" value="1"/>
</dbReference>
<comment type="subcellular location">
    <subcellularLocation>
        <location evidence="8">Secreted</location>
    </subcellularLocation>
</comment>
<evidence type="ECO:0000256" key="2">
    <source>
        <dbReference type="ARBA" id="ARBA00022670"/>
    </source>
</evidence>
<evidence type="ECO:0000259" key="11">
    <source>
        <dbReference type="Pfam" id="PF16485"/>
    </source>
</evidence>
<reference evidence="12 13" key="1">
    <citation type="submission" date="2017-12" db="EMBL/GenBank/DDBJ databases">
        <title>Characterization of six clinical isolates of Enterochimera gen. nov., a novel genus of the Yersiniaciae family and the three species Enterochimera arupensis sp. nov., Enterochimera coloradensis sp. nov, and Enterochimera californica sp. nov.</title>
        <authorList>
            <person name="Rossi A."/>
            <person name="Fisher M."/>
        </authorList>
    </citation>
    <scope>NUCLEOTIDE SEQUENCE [LARGE SCALE GENOMIC DNA]</scope>
    <source>
        <strain evidence="13">2016-Iso4</strain>
    </source>
</reference>
<evidence type="ECO:0000313" key="12">
    <source>
        <dbReference type="EMBL" id="PLR34839.1"/>
    </source>
</evidence>
<keyword evidence="2 8" id="KW-0645">Protease</keyword>
<evidence type="ECO:0000256" key="3">
    <source>
        <dbReference type="ARBA" id="ARBA00022723"/>
    </source>
</evidence>
<keyword evidence="6 8" id="KW-0482">Metalloprotease</keyword>
<dbReference type="Proteomes" id="UP000234503">
    <property type="component" value="Unassembled WGS sequence"/>
</dbReference>
<organism evidence="12 13">
    <name type="scientific">Chimaeribacter coloradensis</name>
    <dbReference type="NCBI Taxonomy" id="2060068"/>
    <lineage>
        <taxon>Bacteria</taxon>
        <taxon>Pseudomonadati</taxon>
        <taxon>Pseudomonadota</taxon>
        <taxon>Gammaproteobacteria</taxon>
        <taxon>Enterobacterales</taxon>
        <taxon>Yersiniaceae</taxon>
        <taxon>Chimaeribacter</taxon>
    </lineage>
</organism>
<dbReference type="AlphaFoldDB" id="A0A2N5E2N1"/>
<dbReference type="InterPro" id="IPR052759">
    <property type="entry name" value="Metalloprotease_M4"/>
</dbReference>
<sequence>MSDGKTPRPSQVPYSVIPPYILRRIIEHGSDPQRTRAQQTLTHVRTLMAEPFARTEAPDLAAPGQVQRKIFDAQNETALPGQLARSEGQSATDDVAVTEAYDYLGVTYDFFWQAFQRNSLDAKGLVLSGTVHYDKNYQNAFWNGAQMVFGDGDGEIFNRFTIAIDVVGHELAHGVTESEAGLIYFQQAGALNESLSDVFGSLVKQFQRKQTADQADWIIGEGLLARGINGKGLRSMSAPGTAYDDPLLGKDPQPAHMNEYIQTRDDNGGVHLNSGIPNRAFYLAAIALGGYAWERAGYVWYDTLCDKTLPQDADFATFAQFTVRHAERRFDSATAQAVQAAWQQVGVM</sequence>
<keyword evidence="3" id="KW-0479">Metal-binding</keyword>
<dbReference type="GO" id="GO:0046872">
    <property type="term" value="F:metal ion binding"/>
    <property type="evidence" value="ECO:0007669"/>
    <property type="project" value="UniProtKB-UniRule"/>
</dbReference>
<evidence type="ECO:0000256" key="1">
    <source>
        <dbReference type="ARBA" id="ARBA00009388"/>
    </source>
</evidence>
<comment type="caution">
    <text evidence="12">The sequence shown here is derived from an EMBL/GenBank/DDBJ whole genome shotgun (WGS) entry which is preliminary data.</text>
</comment>
<dbReference type="InterPro" id="IPR027268">
    <property type="entry name" value="Peptidase_M4/M1_CTD_sf"/>
</dbReference>
<dbReference type="InterPro" id="IPR001570">
    <property type="entry name" value="Peptidase_M4_C_domain"/>
</dbReference>
<dbReference type="OrthoDB" id="5378341at2"/>
<dbReference type="Pfam" id="PF01447">
    <property type="entry name" value="Peptidase_M4"/>
    <property type="match status" value="1"/>
</dbReference>
<dbReference type="SUPFAM" id="SSF55486">
    <property type="entry name" value="Metalloproteases ('zincins'), catalytic domain"/>
    <property type="match status" value="1"/>
</dbReference>
<proteinExistence type="inferred from homology"/>
<feature type="domain" description="Peptidase M4 C-terminal" evidence="10">
    <location>
        <begin position="180"/>
        <end position="347"/>
    </location>
</feature>
<evidence type="ECO:0000256" key="8">
    <source>
        <dbReference type="RuleBase" id="RU366073"/>
    </source>
</evidence>
<evidence type="ECO:0000259" key="9">
    <source>
        <dbReference type="Pfam" id="PF01447"/>
    </source>
</evidence>
<keyword evidence="5 8" id="KW-0862">Zinc</keyword>
<dbReference type="PANTHER" id="PTHR43579:SF1">
    <property type="entry name" value="NEUTRAL METALLOPROTEINASE"/>
    <property type="match status" value="1"/>
</dbReference>
<dbReference type="Pfam" id="PF16485">
    <property type="entry name" value="PLN_propep"/>
    <property type="match status" value="1"/>
</dbReference>
<dbReference type="Pfam" id="PF02868">
    <property type="entry name" value="Peptidase_M4_C"/>
    <property type="match status" value="1"/>
</dbReference>
<dbReference type="GO" id="GO:0004222">
    <property type="term" value="F:metalloendopeptidase activity"/>
    <property type="evidence" value="ECO:0007669"/>
    <property type="project" value="UniProtKB-UniRule"/>
</dbReference>
<feature type="active site" evidence="7">
    <location>
        <position position="170"/>
    </location>
</feature>
<dbReference type="CDD" id="cd09597">
    <property type="entry name" value="M4_TLP"/>
    <property type="match status" value="1"/>
</dbReference>
<dbReference type="EMBL" id="PJZH01000010">
    <property type="protein sequence ID" value="PLR34839.1"/>
    <property type="molecule type" value="Genomic_DNA"/>
</dbReference>
<name>A0A2N5E2N1_9GAMM</name>
<feature type="domain" description="Peptidase M4" evidence="9">
    <location>
        <begin position="69"/>
        <end position="177"/>
    </location>
</feature>
<dbReference type="RefSeq" id="WP_101824590.1">
    <property type="nucleotide sequence ID" value="NZ_PJZH01000010.1"/>
</dbReference>